<dbReference type="InterPro" id="IPR003488">
    <property type="entry name" value="DprA"/>
</dbReference>
<organism evidence="4 5">
    <name type="scientific">Rugosimonospora africana</name>
    <dbReference type="NCBI Taxonomy" id="556532"/>
    <lineage>
        <taxon>Bacteria</taxon>
        <taxon>Bacillati</taxon>
        <taxon>Actinomycetota</taxon>
        <taxon>Actinomycetes</taxon>
        <taxon>Micromonosporales</taxon>
        <taxon>Micromonosporaceae</taxon>
        <taxon>Rugosimonospora</taxon>
    </lineage>
</organism>
<evidence type="ECO:0000313" key="4">
    <source>
        <dbReference type="EMBL" id="GIH13624.1"/>
    </source>
</evidence>
<evidence type="ECO:0000256" key="2">
    <source>
        <dbReference type="SAM" id="MobiDB-lite"/>
    </source>
</evidence>
<dbReference type="GO" id="GO:0009294">
    <property type="term" value="P:DNA-mediated transformation"/>
    <property type="evidence" value="ECO:0007669"/>
    <property type="project" value="InterPro"/>
</dbReference>
<evidence type="ECO:0000313" key="5">
    <source>
        <dbReference type="Proteomes" id="UP000642748"/>
    </source>
</evidence>
<feature type="compositionally biased region" description="Low complexity" evidence="2">
    <location>
        <begin position="421"/>
        <end position="441"/>
    </location>
</feature>
<feature type="compositionally biased region" description="Low complexity" evidence="2">
    <location>
        <begin position="479"/>
        <end position="493"/>
    </location>
</feature>
<gene>
    <name evidence="4" type="ORF">Raf01_17960</name>
</gene>
<keyword evidence="5" id="KW-1185">Reference proteome</keyword>
<comment type="caution">
    <text evidence="4">The sequence shown here is derived from an EMBL/GenBank/DDBJ whole genome shotgun (WGS) entry which is preliminary data.</text>
</comment>
<evidence type="ECO:0000256" key="1">
    <source>
        <dbReference type="ARBA" id="ARBA00006525"/>
    </source>
</evidence>
<protein>
    <recommendedName>
        <fullName evidence="3">Smf/DprA SLOG domain-containing protein</fullName>
    </recommendedName>
</protein>
<feature type="compositionally biased region" description="Gly residues" evidence="2">
    <location>
        <begin position="466"/>
        <end position="478"/>
    </location>
</feature>
<sequence length="493" mass="50481">MSERQLSAINDARTARVALACLAEPGGLAVYDLVRKHGPVQALARILAGMATGELVESVRARLVGTTADRIVDAALARTRRVGARVVIPEDEEWPAQLADLRLISRLGGDRFSRDTYPPVCLWVRGDWPLAETLNRSVAVVGARASTSYGNHVGTELAYGLANRGWAVVSGGAFGIDAAAHRGALAAGGVTAAVLACGVDRPYPSAHAALFERLAEDGLLISEWPPGADPHRHRFLIRNRVIAALARGTIVVEANARSGARQTLGRAVLLGRAAMAIPGPVTSAMSVGCHEVIREGVRLVTSYQEVLEEVGLIGDDLAPRVRAPEREHDRLGPQLSRVLDAVPRRNGADAGQIAATAGLPLRDVLRAMPVLEELGQVASTEDGRYVAGRRKRSQGQETTPEAEPAPADEVGMAAADGAALSAADGAGSAGADEAGPAGADEAGPDGADEAGADGADEARPDEATPGGSGETGRGGGGAAAPEGAEAPAAGAAA</sequence>
<feature type="region of interest" description="Disordered" evidence="2">
    <location>
        <begin position="421"/>
        <end position="493"/>
    </location>
</feature>
<feature type="compositionally biased region" description="Acidic residues" evidence="2">
    <location>
        <begin position="442"/>
        <end position="455"/>
    </location>
</feature>
<dbReference type="InterPro" id="IPR036390">
    <property type="entry name" value="WH_DNA-bd_sf"/>
</dbReference>
<dbReference type="RefSeq" id="WP_203917291.1">
    <property type="nucleotide sequence ID" value="NZ_BONZ01000015.1"/>
</dbReference>
<dbReference type="InterPro" id="IPR057666">
    <property type="entry name" value="DrpA_SLOG"/>
</dbReference>
<dbReference type="SUPFAM" id="SSF102405">
    <property type="entry name" value="MCP/YpsA-like"/>
    <property type="match status" value="1"/>
</dbReference>
<dbReference type="PANTHER" id="PTHR43022">
    <property type="entry name" value="PROTEIN SMF"/>
    <property type="match status" value="1"/>
</dbReference>
<name>A0A8J3QNW7_9ACTN</name>
<dbReference type="SUPFAM" id="SSF46785">
    <property type="entry name" value="Winged helix' DNA-binding domain"/>
    <property type="match status" value="1"/>
</dbReference>
<dbReference type="NCBIfam" id="TIGR00732">
    <property type="entry name" value="dprA"/>
    <property type="match status" value="1"/>
</dbReference>
<dbReference type="Pfam" id="PF02481">
    <property type="entry name" value="DNA_processg_A"/>
    <property type="match status" value="1"/>
</dbReference>
<accession>A0A8J3QNW7</accession>
<reference evidence="4" key="1">
    <citation type="submission" date="2021-01" db="EMBL/GenBank/DDBJ databases">
        <title>Whole genome shotgun sequence of Rugosimonospora africana NBRC 104875.</title>
        <authorList>
            <person name="Komaki H."/>
            <person name="Tamura T."/>
        </authorList>
    </citation>
    <scope>NUCLEOTIDE SEQUENCE</scope>
    <source>
        <strain evidence="4">NBRC 104875</strain>
    </source>
</reference>
<dbReference type="AlphaFoldDB" id="A0A8J3QNW7"/>
<feature type="region of interest" description="Disordered" evidence="2">
    <location>
        <begin position="385"/>
        <end position="407"/>
    </location>
</feature>
<dbReference type="Proteomes" id="UP000642748">
    <property type="component" value="Unassembled WGS sequence"/>
</dbReference>
<feature type="domain" description="Smf/DprA SLOG" evidence="3">
    <location>
        <begin position="86"/>
        <end position="310"/>
    </location>
</feature>
<dbReference type="PANTHER" id="PTHR43022:SF1">
    <property type="entry name" value="PROTEIN SMF"/>
    <property type="match status" value="1"/>
</dbReference>
<dbReference type="Gene3D" id="3.40.50.450">
    <property type="match status" value="1"/>
</dbReference>
<evidence type="ECO:0000259" key="3">
    <source>
        <dbReference type="Pfam" id="PF02481"/>
    </source>
</evidence>
<proteinExistence type="inferred from homology"/>
<dbReference type="EMBL" id="BONZ01000015">
    <property type="protein sequence ID" value="GIH13624.1"/>
    <property type="molecule type" value="Genomic_DNA"/>
</dbReference>
<comment type="similarity">
    <text evidence="1">Belongs to the DprA/Smf family.</text>
</comment>